<feature type="compositionally biased region" description="Basic and acidic residues" evidence="4">
    <location>
        <begin position="1"/>
        <end position="10"/>
    </location>
</feature>
<dbReference type="GO" id="GO:0090575">
    <property type="term" value="C:RNA polymerase II transcription regulator complex"/>
    <property type="evidence" value="ECO:0007669"/>
    <property type="project" value="TreeGrafter"/>
</dbReference>
<feature type="region of interest" description="Disordered" evidence="4">
    <location>
        <begin position="95"/>
        <end position="153"/>
    </location>
</feature>
<dbReference type="STRING" id="231916.A0A409WRN9"/>
<feature type="domain" description="BZIP" evidence="5">
    <location>
        <begin position="31"/>
        <end position="94"/>
    </location>
</feature>
<feature type="region of interest" description="Disordered" evidence="4">
    <location>
        <begin position="1"/>
        <end position="58"/>
    </location>
</feature>
<gene>
    <name evidence="6" type="ORF">CVT26_010532</name>
</gene>
<feature type="region of interest" description="Disordered" evidence="4">
    <location>
        <begin position="202"/>
        <end position="291"/>
    </location>
</feature>
<dbReference type="InterPro" id="IPR050936">
    <property type="entry name" value="AP-1-like"/>
</dbReference>
<feature type="compositionally biased region" description="Low complexity" evidence="4">
    <location>
        <begin position="206"/>
        <end position="228"/>
    </location>
</feature>
<dbReference type="AlphaFoldDB" id="A0A409WRN9"/>
<dbReference type="Gene3D" id="1.10.238.100">
    <property type="entry name" value="YAP1 redox domain. Chain B"/>
    <property type="match status" value="1"/>
</dbReference>
<dbReference type="SUPFAM" id="SSF57959">
    <property type="entry name" value="Leucine zipper domain"/>
    <property type="match status" value="1"/>
</dbReference>
<dbReference type="GO" id="GO:0005737">
    <property type="term" value="C:cytoplasm"/>
    <property type="evidence" value="ECO:0007669"/>
    <property type="project" value="UniProtKB-SubCell"/>
</dbReference>
<dbReference type="PANTHER" id="PTHR40621">
    <property type="entry name" value="TRANSCRIPTION FACTOR KAPC-RELATED"/>
    <property type="match status" value="1"/>
</dbReference>
<dbReference type="InParanoid" id="A0A409WRN9"/>
<name>A0A409WRN9_9AGAR</name>
<organism evidence="6 7">
    <name type="scientific">Gymnopilus dilepis</name>
    <dbReference type="NCBI Taxonomy" id="231916"/>
    <lineage>
        <taxon>Eukaryota</taxon>
        <taxon>Fungi</taxon>
        <taxon>Dikarya</taxon>
        <taxon>Basidiomycota</taxon>
        <taxon>Agaricomycotina</taxon>
        <taxon>Agaricomycetes</taxon>
        <taxon>Agaricomycetidae</taxon>
        <taxon>Agaricales</taxon>
        <taxon>Agaricineae</taxon>
        <taxon>Hymenogastraceae</taxon>
        <taxon>Gymnopilus</taxon>
    </lineage>
</organism>
<dbReference type="PANTHER" id="PTHR40621:SF6">
    <property type="entry name" value="AP-1-LIKE TRANSCRIPTION FACTOR YAP1-RELATED"/>
    <property type="match status" value="1"/>
</dbReference>
<dbReference type="OrthoDB" id="2593073at2759"/>
<feature type="compositionally biased region" description="Polar residues" evidence="4">
    <location>
        <begin position="229"/>
        <end position="241"/>
    </location>
</feature>
<evidence type="ECO:0000256" key="4">
    <source>
        <dbReference type="SAM" id="MobiDB-lite"/>
    </source>
</evidence>
<comment type="caution">
    <text evidence="6">The sequence shown here is derived from an EMBL/GenBank/DDBJ whole genome shotgun (WGS) entry which is preliminary data.</text>
</comment>
<accession>A0A409WRN9</accession>
<dbReference type="InterPro" id="IPR004827">
    <property type="entry name" value="bZIP"/>
</dbReference>
<comment type="subcellular location">
    <subcellularLocation>
        <location evidence="2">Cytoplasm</location>
    </subcellularLocation>
    <subcellularLocation>
        <location evidence="1">Nucleus</location>
    </subcellularLocation>
</comment>
<dbReference type="GO" id="GO:0001228">
    <property type="term" value="F:DNA-binding transcription activator activity, RNA polymerase II-specific"/>
    <property type="evidence" value="ECO:0007669"/>
    <property type="project" value="TreeGrafter"/>
</dbReference>
<dbReference type="PROSITE" id="PS00036">
    <property type="entry name" value="BZIP_BASIC"/>
    <property type="match status" value="1"/>
</dbReference>
<evidence type="ECO:0000256" key="3">
    <source>
        <dbReference type="ARBA" id="ARBA00023242"/>
    </source>
</evidence>
<evidence type="ECO:0000259" key="5">
    <source>
        <dbReference type="PROSITE" id="PS50217"/>
    </source>
</evidence>
<feature type="compositionally biased region" description="Polar residues" evidence="4">
    <location>
        <begin position="144"/>
        <end position="153"/>
    </location>
</feature>
<dbReference type="InterPro" id="IPR023167">
    <property type="entry name" value="Yap1_redox_dom_sf"/>
</dbReference>
<dbReference type="Proteomes" id="UP000284706">
    <property type="component" value="Unassembled WGS sequence"/>
</dbReference>
<evidence type="ECO:0000256" key="2">
    <source>
        <dbReference type="ARBA" id="ARBA00004496"/>
    </source>
</evidence>
<dbReference type="GO" id="GO:0000976">
    <property type="term" value="F:transcription cis-regulatory region binding"/>
    <property type="evidence" value="ECO:0007669"/>
    <property type="project" value="InterPro"/>
</dbReference>
<sequence>MSISATEKKGSAAPGGARRKSTNGGSGTKDESRLLKRKEQNCAAQRAFRERKEKHVKDLEDKVADLEAKNERALHENENLKDLLNRLQSENMALKQSPFTFSVPKNAASGAPPAESPRSPQNLFPSASPSLASSSTASAQVSPKMSNPLNWSSLTSFDPAMLNLLDDQPQPTATQGAMQMDFGFGANTGLASNSPYTTIASNPMFHHAAPPHSRSSPASSSSASSPNSMFTSAASRSSPASEMSDKSMHSHDDPGCPKTKQELEQRIASEGASPFAPPPTASNLRKASDMTAKSDKNIEVLSAWRSIRADPKFKDLDINELCAEFTSKARCDGTKVVLEPQGVHSILENLSKKQ</sequence>
<dbReference type="Gene3D" id="1.20.5.170">
    <property type="match status" value="1"/>
</dbReference>
<keyword evidence="7" id="KW-1185">Reference proteome</keyword>
<feature type="compositionally biased region" description="Basic and acidic residues" evidence="4">
    <location>
        <begin position="243"/>
        <end position="267"/>
    </location>
</feature>
<proteinExistence type="predicted"/>
<evidence type="ECO:0000313" key="7">
    <source>
        <dbReference type="Proteomes" id="UP000284706"/>
    </source>
</evidence>
<dbReference type="SUPFAM" id="SSF111430">
    <property type="entry name" value="YAP1 redox domain"/>
    <property type="match status" value="1"/>
</dbReference>
<dbReference type="GO" id="GO:0033554">
    <property type="term" value="P:cellular response to stress"/>
    <property type="evidence" value="ECO:0007669"/>
    <property type="project" value="UniProtKB-ARBA"/>
</dbReference>
<feature type="compositionally biased region" description="Basic and acidic residues" evidence="4">
    <location>
        <begin position="47"/>
        <end position="58"/>
    </location>
</feature>
<dbReference type="PROSITE" id="PS50217">
    <property type="entry name" value="BZIP"/>
    <property type="match status" value="1"/>
</dbReference>
<feature type="compositionally biased region" description="Basic and acidic residues" evidence="4">
    <location>
        <begin position="28"/>
        <end position="40"/>
    </location>
</feature>
<dbReference type="CDD" id="cd14688">
    <property type="entry name" value="bZIP_YAP"/>
    <property type="match status" value="1"/>
</dbReference>
<protein>
    <recommendedName>
        <fullName evidence="5">BZIP domain-containing protein</fullName>
    </recommendedName>
</protein>
<reference evidence="6 7" key="1">
    <citation type="journal article" date="2018" name="Evol. Lett.">
        <title>Horizontal gene cluster transfer increased hallucinogenic mushroom diversity.</title>
        <authorList>
            <person name="Reynolds H.T."/>
            <person name="Vijayakumar V."/>
            <person name="Gluck-Thaler E."/>
            <person name="Korotkin H.B."/>
            <person name="Matheny P.B."/>
            <person name="Slot J.C."/>
        </authorList>
    </citation>
    <scope>NUCLEOTIDE SEQUENCE [LARGE SCALE GENOMIC DNA]</scope>
    <source>
        <strain evidence="6 7">SRW20</strain>
    </source>
</reference>
<dbReference type="Pfam" id="PF00170">
    <property type="entry name" value="bZIP_1"/>
    <property type="match status" value="1"/>
</dbReference>
<evidence type="ECO:0000313" key="6">
    <source>
        <dbReference type="EMBL" id="PPQ81178.1"/>
    </source>
</evidence>
<dbReference type="SMART" id="SM00338">
    <property type="entry name" value="BRLZ"/>
    <property type="match status" value="1"/>
</dbReference>
<dbReference type="EMBL" id="NHYE01004893">
    <property type="protein sequence ID" value="PPQ81178.1"/>
    <property type="molecule type" value="Genomic_DNA"/>
</dbReference>
<feature type="compositionally biased region" description="Low complexity" evidence="4">
    <location>
        <begin position="125"/>
        <end position="143"/>
    </location>
</feature>
<keyword evidence="3" id="KW-0539">Nucleus</keyword>
<evidence type="ECO:0000256" key="1">
    <source>
        <dbReference type="ARBA" id="ARBA00004123"/>
    </source>
</evidence>
<dbReference type="InterPro" id="IPR046347">
    <property type="entry name" value="bZIP_sf"/>
</dbReference>